<dbReference type="PANTHER" id="PTHR35908:SF1">
    <property type="entry name" value="CONSERVED PROTEIN"/>
    <property type="match status" value="1"/>
</dbReference>
<feature type="domain" description="Glyoxalase-like" evidence="1">
    <location>
        <begin position="4"/>
        <end position="119"/>
    </location>
</feature>
<evidence type="ECO:0000259" key="1">
    <source>
        <dbReference type="Pfam" id="PF18029"/>
    </source>
</evidence>
<dbReference type="Pfam" id="PF18029">
    <property type="entry name" value="Glyoxalase_6"/>
    <property type="match status" value="1"/>
</dbReference>
<name>A0ABN3UMW5_9MICO</name>
<dbReference type="SUPFAM" id="SSF54593">
    <property type="entry name" value="Glyoxalase/Bleomycin resistance protein/Dihydroxybiphenyl dioxygenase"/>
    <property type="match status" value="1"/>
</dbReference>
<organism evidence="2 3">
    <name type="scientific">Pedococcus aerophilus</name>
    <dbReference type="NCBI Taxonomy" id="436356"/>
    <lineage>
        <taxon>Bacteria</taxon>
        <taxon>Bacillati</taxon>
        <taxon>Actinomycetota</taxon>
        <taxon>Actinomycetes</taxon>
        <taxon>Micrococcales</taxon>
        <taxon>Intrasporangiaceae</taxon>
        <taxon>Pedococcus</taxon>
    </lineage>
</organism>
<proteinExistence type="predicted"/>
<dbReference type="PANTHER" id="PTHR35908">
    <property type="entry name" value="HYPOTHETICAL FUSION PROTEIN"/>
    <property type="match status" value="1"/>
</dbReference>
<dbReference type="Gene3D" id="3.10.180.10">
    <property type="entry name" value="2,3-Dihydroxybiphenyl 1,2-Dioxygenase, domain 1"/>
    <property type="match status" value="1"/>
</dbReference>
<dbReference type="Proteomes" id="UP001501326">
    <property type="component" value="Unassembled WGS sequence"/>
</dbReference>
<comment type="caution">
    <text evidence="2">The sequence shown here is derived from an EMBL/GenBank/DDBJ whole genome shotgun (WGS) entry which is preliminary data.</text>
</comment>
<dbReference type="EMBL" id="BAAARN010000001">
    <property type="protein sequence ID" value="GAA2735802.1"/>
    <property type="molecule type" value="Genomic_DNA"/>
</dbReference>
<reference evidence="2 3" key="1">
    <citation type="journal article" date="2019" name="Int. J. Syst. Evol. Microbiol.">
        <title>The Global Catalogue of Microorganisms (GCM) 10K type strain sequencing project: providing services to taxonomists for standard genome sequencing and annotation.</title>
        <authorList>
            <consortium name="The Broad Institute Genomics Platform"/>
            <consortium name="The Broad Institute Genome Sequencing Center for Infectious Disease"/>
            <person name="Wu L."/>
            <person name="Ma J."/>
        </authorList>
    </citation>
    <scope>NUCLEOTIDE SEQUENCE [LARGE SCALE GENOMIC DNA]</scope>
    <source>
        <strain evidence="2 3">JCM 16378</strain>
    </source>
</reference>
<dbReference type="CDD" id="cd06587">
    <property type="entry name" value="VOC"/>
    <property type="match status" value="1"/>
</dbReference>
<protein>
    <submittedName>
        <fullName evidence="2">VOC family protein</fullName>
    </submittedName>
</protein>
<accession>A0ABN3UMW5</accession>
<dbReference type="InterPro" id="IPR041581">
    <property type="entry name" value="Glyoxalase_6"/>
</dbReference>
<evidence type="ECO:0000313" key="2">
    <source>
        <dbReference type="EMBL" id="GAA2735802.1"/>
    </source>
</evidence>
<gene>
    <name evidence="2" type="ORF">GCM10009867_18960</name>
</gene>
<dbReference type="InterPro" id="IPR029068">
    <property type="entry name" value="Glyas_Bleomycin-R_OHBP_Dase"/>
</dbReference>
<dbReference type="RefSeq" id="WP_344192494.1">
    <property type="nucleotide sequence ID" value="NZ_BAAARN010000001.1"/>
</dbReference>
<keyword evidence="3" id="KW-1185">Reference proteome</keyword>
<sequence length="134" mass="14157">MKLAVVLDCTDAPALVPFWVAALGYEHVASVPGFEVLAAGTEPQDPMFLLQQVSEPKVGKNRMHLDVHPPLDLGVPALVATLESLGGRRLGPPVTELLDVLGIWWQTMADPEGNELDVVADAGHPLPVTPGPTG</sequence>
<evidence type="ECO:0000313" key="3">
    <source>
        <dbReference type="Proteomes" id="UP001501326"/>
    </source>
</evidence>